<evidence type="ECO:0000313" key="1">
    <source>
        <dbReference type="EMBL" id="KAJ9115553.1"/>
    </source>
</evidence>
<dbReference type="EMBL" id="JASBWV010000043">
    <property type="protein sequence ID" value="KAJ9115553.1"/>
    <property type="molecule type" value="Genomic_DNA"/>
</dbReference>
<protein>
    <submittedName>
        <fullName evidence="1">Uncharacterized protein</fullName>
    </submittedName>
</protein>
<name>A0ACC2WUS7_9TREE</name>
<keyword evidence="2" id="KW-1185">Reference proteome</keyword>
<reference evidence="1" key="1">
    <citation type="submission" date="2023-04" db="EMBL/GenBank/DDBJ databases">
        <title>Draft Genome sequencing of Naganishia species isolated from polar environments using Oxford Nanopore Technology.</title>
        <authorList>
            <person name="Leo P."/>
            <person name="Venkateswaran K."/>
        </authorList>
    </citation>
    <scope>NUCLEOTIDE SEQUENCE</scope>
    <source>
        <strain evidence="1">DBVPG 5303</strain>
    </source>
</reference>
<sequence length="187" mass="20888">MSDLPRYELIPSHDSADTKSHRGPAHGGDEEQGFYPSSADVVPGASSSASGAAPSRICYSFKPEYPVPGKEEDVVGIRGTNKQHTIAIVKRAFPTLEAYPDERIEFLLPSTDSETVTKDTKWFRMLDEAWAGLDAHPPSVMRVQVKADARDLLKQKRRQRRIILFALSPLFLYLFIIAGFIMFATFD</sequence>
<evidence type="ECO:0000313" key="2">
    <source>
        <dbReference type="Proteomes" id="UP001234202"/>
    </source>
</evidence>
<accession>A0ACC2WUS7</accession>
<comment type="caution">
    <text evidence="1">The sequence shown here is derived from an EMBL/GenBank/DDBJ whole genome shotgun (WGS) entry which is preliminary data.</text>
</comment>
<organism evidence="1 2">
    <name type="scientific">Naganishia onofrii</name>
    <dbReference type="NCBI Taxonomy" id="1851511"/>
    <lineage>
        <taxon>Eukaryota</taxon>
        <taxon>Fungi</taxon>
        <taxon>Dikarya</taxon>
        <taxon>Basidiomycota</taxon>
        <taxon>Agaricomycotina</taxon>
        <taxon>Tremellomycetes</taxon>
        <taxon>Filobasidiales</taxon>
        <taxon>Filobasidiaceae</taxon>
        <taxon>Naganishia</taxon>
    </lineage>
</organism>
<gene>
    <name evidence="1" type="ORF">QFC24_006963</name>
</gene>
<proteinExistence type="predicted"/>
<dbReference type="Proteomes" id="UP001234202">
    <property type="component" value="Unassembled WGS sequence"/>
</dbReference>